<reference evidence="3 4" key="1">
    <citation type="submission" date="2017-08" db="EMBL/GenBank/DDBJ databases">
        <title>Infants hospitalized years apart are colonized by the same room-sourced microbial strains.</title>
        <authorList>
            <person name="Brooks B."/>
            <person name="Olm M.R."/>
            <person name="Firek B.A."/>
            <person name="Baker R."/>
            <person name="Thomas B.C."/>
            <person name="Morowitz M.J."/>
            <person name="Banfield J.F."/>
        </authorList>
    </citation>
    <scope>NUCLEOTIDE SEQUENCE [LARGE SCALE GENOMIC DNA]</scope>
    <source>
        <strain evidence="3">S2_018_000_R2_104</strain>
    </source>
</reference>
<dbReference type="InterPro" id="IPR056464">
    <property type="entry name" value="DotM_C"/>
</dbReference>
<dbReference type="Proteomes" id="UP000249557">
    <property type="component" value="Unassembled WGS sequence"/>
</dbReference>
<protein>
    <submittedName>
        <fullName evidence="3">Type IV secretion system protein</fullName>
    </submittedName>
</protein>
<dbReference type="AlphaFoldDB" id="A0A2W5C118"/>
<keyword evidence="1" id="KW-0472">Membrane</keyword>
<feature type="transmembrane region" description="Helical" evidence="1">
    <location>
        <begin position="12"/>
        <end position="33"/>
    </location>
</feature>
<feature type="domain" description="DotM C-terminal cytoplasmic" evidence="2">
    <location>
        <begin position="198"/>
        <end position="369"/>
    </location>
</feature>
<accession>A0A2W5C118</accession>
<keyword evidence="1" id="KW-0812">Transmembrane</keyword>
<gene>
    <name evidence="3" type="ORF">DI626_03485</name>
</gene>
<dbReference type="Pfam" id="PF23127">
    <property type="entry name" value="DotM_C"/>
    <property type="match status" value="1"/>
</dbReference>
<evidence type="ECO:0000259" key="2">
    <source>
        <dbReference type="Pfam" id="PF23127"/>
    </source>
</evidence>
<proteinExistence type="predicted"/>
<sequence>MSDKKGGASDALMGWGILACVFGAIGYLFWWNFEQQIRSGIRWIRYGEMWVASWFVGSDYTVTWRDQQVKFDDVMAIASKLPAEKVDGDFLSLLSTVAMTPYLFLIVPITIGMAFWSLMYGPGSEHRTKFDLNGLIKRQSTNFPAIAPLINFNPTNQPQRPPGAPVPAELPLFAEALAPEEWVVFNEIPVIDKQMDEEAATKAFTRQLGARWRGAKYLEPYQQVLLACFCLKASRKRADSDTMLGKLAACWDSEKGLKINRDLLREARAVLGNKKLSESVLKKCNEHAWVTTALLRGLNTAREEGGVLAPAQFVWLRGHNRTLWYPLNNLGRQSFHMEALGAIAHYKAEKMARRPIPRPKMSDPVKSLNEYLRSDRVRALPEMDYSMTKKRGVKKLKTA</sequence>
<evidence type="ECO:0000313" key="4">
    <source>
        <dbReference type="Proteomes" id="UP000249557"/>
    </source>
</evidence>
<organism evidence="3 4">
    <name type="scientific">Micavibrio aeruginosavorus</name>
    <dbReference type="NCBI Taxonomy" id="349221"/>
    <lineage>
        <taxon>Bacteria</taxon>
        <taxon>Pseudomonadati</taxon>
        <taxon>Bdellovibrionota</taxon>
        <taxon>Bdellovibrionia</taxon>
        <taxon>Bdellovibrionales</taxon>
        <taxon>Pseudobdellovibrionaceae</taxon>
        <taxon>Micavibrio</taxon>
    </lineage>
</organism>
<keyword evidence="1" id="KW-1133">Transmembrane helix</keyword>
<name>A0A2W5C118_9BACT</name>
<dbReference type="EMBL" id="QFNK01000047">
    <property type="protein sequence ID" value="PZO87668.1"/>
    <property type="molecule type" value="Genomic_DNA"/>
</dbReference>
<evidence type="ECO:0000313" key="3">
    <source>
        <dbReference type="EMBL" id="PZO87668.1"/>
    </source>
</evidence>
<evidence type="ECO:0000256" key="1">
    <source>
        <dbReference type="SAM" id="Phobius"/>
    </source>
</evidence>
<comment type="caution">
    <text evidence="3">The sequence shown here is derived from an EMBL/GenBank/DDBJ whole genome shotgun (WGS) entry which is preliminary data.</text>
</comment>